<comment type="subcellular location">
    <subcellularLocation>
        <location evidence="2">Chromosome</location>
        <location evidence="2">Telomere</location>
    </subcellularLocation>
    <subcellularLocation>
        <location evidence="1">Nucleus</location>
    </subcellularLocation>
</comment>
<keyword evidence="7" id="KW-0539">Nucleus</keyword>
<evidence type="ECO:0000256" key="6">
    <source>
        <dbReference type="ARBA" id="ARBA00023125"/>
    </source>
</evidence>
<evidence type="ECO:0000256" key="8">
    <source>
        <dbReference type="ARBA" id="ARBA00030039"/>
    </source>
</evidence>
<accession>A0ABD3PCL5</accession>
<evidence type="ECO:0000256" key="3">
    <source>
        <dbReference type="ARBA" id="ARBA00017411"/>
    </source>
</evidence>
<dbReference type="PANTHER" id="PTHR13989:SF33">
    <property type="entry name" value="CST COMPLEX SUBUNIT STN1"/>
    <property type="match status" value="1"/>
</dbReference>
<dbReference type="InterPro" id="IPR012340">
    <property type="entry name" value="NA-bd_OB-fold"/>
</dbReference>
<organism evidence="9 10">
    <name type="scientific">Cyclotella atomus</name>
    <dbReference type="NCBI Taxonomy" id="382360"/>
    <lineage>
        <taxon>Eukaryota</taxon>
        <taxon>Sar</taxon>
        <taxon>Stramenopiles</taxon>
        <taxon>Ochrophyta</taxon>
        <taxon>Bacillariophyta</taxon>
        <taxon>Coscinodiscophyceae</taxon>
        <taxon>Thalassiosirophycidae</taxon>
        <taxon>Stephanodiscales</taxon>
        <taxon>Stephanodiscaceae</taxon>
        <taxon>Cyclotella</taxon>
    </lineage>
</organism>
<dbReference type="SUPFAM" id="SSF50249">
    <property type="entry name" value="Nucleic acid-binding proteins"/>
    <property type="match status" value="1"/>
</dbReference>
<dbReference type="InterPro" id="IPR040260">
    <property type="entry name" value="RFA2-like"/>
</dbReference>
<keyword evidence="6" id="KW-0238">DNA-binding</keyword>
<protein>
    <recommendedName>
        <fullName evidence="3">CST complex subunit STN1</fullName>
    </recommendedName>
    <alternativeName>
        <fullName evidence="8">Suppressor of cdc thirteen homolog</fullName>
    </alternativeName>
</protein>
<evidence type="ECO:0000313" key="10">
    <source>
        <dbReference type="Proteomes" id="UP001530400"/>
    </source>
</evidence>
<keyword evidence="10" id="KW-1185">Reference proteome</keyword>
<evidence type="ECO:0000256" key="7">
    <source>
        <dbReference type="ARBA" id="ARBA00023242"/>
    </source>
</evidence>
<dbReference type="GO" id="GO:0003677">
    <property type="term" value="F:DNA binding"/>
    <property type="evidence" value="ECO:0007669"/>
    <property type="project" value="UniProtKB-KW"/>
</dbReference>
<dbReference type="EMBL" id="JALLPJ020000736">
    <property type="protein sequence ID" value="KAL3784170.1"/>
    <property type="molecule type" value="Genomic_DNA"/>
</dbReference>
<evidence type="ECO:0000256" key="1">
    <source>
        <dbReference type="ARBA" id="ARBA00004123"/>
    </source>
</evidence>
<name>A0ABD3PCL5_9STRA</name>
<reference evidence="9 10" key="1">
    <citation type="submission" date="2024-10" db="EMBL/GenBank/DDBJ databases">
        <title>Updated reference genomes for cyclostephanoid diatoms.</title>
        <authorList>
            <person name="Roberts W.R."/>
            <person name="Alverson A.J."/>
        </authorList>
    </citation>
    <scope>NUCLEOTIDE SEQUENCE [LARGE SCALE GENOMIC DNA]</scope>
    <source>
        <strain evidence="9 10">AJA010-31</strain>
    </source>
</reference>
<dbReference type="GO" id="GO:0000781">
    <property type="term" value="C:chromosome, telomeric region"/>
    <property type="evidence" value="ECO:0007669"/>
    <property type="project" value="UniProtKB-SubCell"/>
</dbReference>
<dbReference type="AlphaFoldDB" id="A0ABD3PCL5"/>
<proteinExistence type="predicted"/>
<dbReference type="Proteomes" id="UP001530400">
    <property type="component" value="Unassembled WGS sequence"/>
</dbReference>
<keyword evidence="4" id="KW-0158">Chromosome</keyword>
<sequence length="418" mass="46893">MAAALDYLSNVDHRTIGLSPQYWAHTPLLIGDLVSLPLINGVDCFVSCTSSSHENDAIHEPPQIIPLSKVVLQGVITAIDRRPNGCILLVLDDGTGSIDVRYWDDSCNQSGAFDFMELQKPAAFAIGDYCEVLGKIKSMTAGAKSFCKWVNPANSLDVRLECVREVHASSVCVMNQDMNSEVVHWFKCLKFTQDVQQHKIKGGKDVLPLLSDSIVSSIFSADYTVESESGNILERNCCQTPQRFKRALLYCHCEATIETLDPIFRYRDALLNKLLDMEDKLQTQSRSEYHSYIEDCIDLLGCNSNSTSLPLLFSFESIYKDEDLSSLAKDIVSSTLVPEANARQLVQNTFRAMANDGLISLFDTDADLYLLLSVERVIEPYLRNSLPGAMPFFIRNISKKRMNRLKRWFESSCDSTMC</sequence>
<dbReference type="Gene3D" id="2.40.50.140">
    <property type="entry name" value="Nucleic acid-binding proteins"/>
    <property type="match status" value="1"/>
</dbReference>
<evidence type="ECO:0000256" key="5">
    <source>
        <dbReference type="ARBA" id="ARBA00022895"/>
    </source>
</evidence>
<evidence type="ECO:0000256" key="2">
    <source>
        <dbReference type="ARBA" id="ARBA00004574"/>
    </source>
</evidence>
<evidence type="ECO:0000313" key="9">
    <source>
        <dbReference type="EMBL" id="KAL3784170.1"/>
    </source>
</evidence>
<dbReference type="GO" id="GO:0005634">
    <property type="term" value="C:nucleus"/>
    <property type="evidence" value="ECO:0007669"/>
    <property type="project" value="UniProtKB-SubCell"/>
</dbReference>
<gene>
    <name evidence="9" type="ORF">ACHAWO_000040</name>
</gene>
<comment type="caution">
    <text evidence="9">The sequence shown here is derived from an EMBL/GenBank/DDBJ whole genome shotgun (WGS) entry which is preliminary data.</text>
</comment>
<keyword evidence="5" id="KW-0779">Telomere</keyword>
<dbReference type="PANTHER" id="PTHR13989">
    <property type="entry name" value="REPLICATION PROTEIN A-RELATED"/>
    <property type="match status" value="1"/>
</dbReference>
<evidence type="ECO:0000256" key="4">
    <source>
        <dbReference type="ARBA" id="ARBA00022454"/>
    </source>
</evidence>